<proteinExistence type="predicted"/>
<evidence type="ECO:0008006" key="4">
    <source>
        <dbReference type="Google" id="ProtNLM"/>
    </source>
</evidence>
<sequence>MRSARRRGFAAALLLLVAALYLVHRSREPDARRLPPSRQEASREAAPREATSRHGTNEPLASAGSTTLAAAIDDLPVIGPSPDDRHEGPAHPHPITQRHVEIQHENGLIGLLNDAMGARNGARMRELVHEYRRTHPGDPNHLQDGYEIIADCLDAPGESSRAAAEGYYAEHRASTVRRFVRRICLEGG</sequence>
<protein>
    <recommendedName>
        <fullName evidence="4">Secreted protein</fullName>
    </recommendedName>
</protein>
<dbReference type="RefSeq" id="WP_272098601.1">
    <property type="nucleotide sequence ID" value="NZ_JAQNDK010000003.1"/>
</dbReference>
<evidence type="ECO:0000313" key="3">
    <source>
        <dbReference type="Proteomes" id="UP001217485"/>
    </source>
</evidence>
<reference evidence="2 3" key="1">
    <citation type="submission" date="2023-01" db="EMBL/GenBank/DDBJ databases">
        <title>Minimal conservation of predation-associated metabolite biosynthetic gene clusters underscores biosynthetic potential of Myxococcota including descriptions for ten novel species: Archangium lansinium sp. nov., Myxococcus landrumus sp. nov., Nannocystis bai.</title>
        <authorList>
            <person name="Ahearne A."/>
            <person name="Stevens C."/>
            <person name="Dowd S."/>
        </authorList>
    </citation>
    <scope>NUCLEOTIDE SEQUENCE [LARGE SCALE GENOMIC DNA]</scope>
    <source>
        <strain evidence="2 3">WIWO2</strain>
    </source>
</reference>
<evidence type="ECO:0000313" key="2">
    <source>
        <dbReference type="EMBL" id="MDC0681485.1"/>
    </source>
</evidence>
<feature type="region of interest" description="Disordered" evidence="1">
    <location>
        <begin position="29"/>
        <end position="63"/>
    </location>
</feature>
<accession>A0ABT5C4Z2</accession>
<name>A0ABT5C4Z2_9BACT</name>
<keyword evidence="3" id="KW-1185">Reference proteome</keyword>
<feature type="compositionally biased region" description="Basic and acidic residues" evidence="1">
    <location>
        <begin position="40"/>
        <end position="56"/>
    </location>
</feature>
<dbReference type="Proteomes" id="UP001217485">
    <property type="component" value="Unassembled WGS sequence"/>
</dbReference>
<gene>
    <name evidence="2" type="ORF">POL72_27340</name>
</gene>
<dbReference type="EMBL" id="JAQNDK010000003">
    <property type="protein sequence ID" value="MDC0681485.1"/>
    <property type="molecule type" value="Genomic_DNA"/>
</dbReference>
<comment type="caution">
    <text evidence="2">The sequence shown here is derived from an EMBL/GenBank/DDBJ whole genome shotgun (WGS) entry which is preliminary data.</text>
</comment>
<organism evidence="2 3">
    <name type="scientific">Sorangium atrum</name>
    <dbReference type="NCBI Taxonomy" id="2995308"/>
    <lineage>
        <taxon>Bacteria</taxon>
        <taxon>Pseudomonadati</taxon>
        <taxon>Myxococcota</taxon>
        <taxon>Polyangia</taxon>
        <taxon>Polyangiales</taxon>
        <taxon>Polyangiaceae</taxon>
        <taxon>Sorangium</taxon>
    </lineage>
</organism>
<evidence type="ECO:0000256" key="1">
    <source>
        <dbReference type="SAM" id="MobiDB-lite"/>
    </source>
</evidence>